<dbReference type="InterPro" id="IPR051614">
    <property type="entry name" value="UPF0045_domain"/>
</dbReference>
<dbReference type="NCBIfam" id="TIGR00106">
    <property type="entry name" value="MTH1187 family thiamine-binding protein"/>
    <property type="match status" value="1"/>
</dbReference>
<comment type="similarity">
    <text evidence="1">Belongs to the UPF0045 family.</text>
</comment>
<accession>A0A0S8FRL5</accession>
<dbReference type="InterPro" id="IPR029756">
    <property type="entry name" value="MTH1187/YkoF-like"/>
</dbReference>
<gene>
    <name evidence="3" type="ORF">AMJ83_06985</name>
</gene>
<dbReference type="GO" id="GO:0005829">
    <property type="term" value="C:cytosol"/>
    <property type="evidence" value="ECO:0007669"/>
    <property type="project" value="TreeGrafter"/>
</dbReference>
<evidence type="ECO:0000313" key="3">
    <source>
        <dbReference type="EMBL" id="KPK63408.1"/>
    </source>
</evidence>
<dbReference type="Proteomes" id="UP000051373">
    <property type="component" value="Unassembled WGS sequence"/>
</dbReference>
<sequence>MSFMTLVSMTPLEEGESVSQHVAKVVDVVDQSGLPYVITPMGTIIESKTWDEVMTVLKQGFMKMKEECSRISISIKIDYREGKNSRMKAKIESLEQKLGKELHKID</sequence>
<protein>
    <recommendedName>
        <fullName evidence="2">Thiamine-binding protein domain-containing protein</fullName>
    </recommendedName>
</protein>
<dbReference type="InterPro" id="IPR002767">
    <property type="entry name" value="Thiamine_BP"/>
</dbReference>
<name>A0A0S8FRL5_UNCW3</name>
<reference evidence="3 4" key="1">
    <citation type="journal article" date="2015" name="Microbiome">
        <title>Genomic resolution of linkages in carbon, nitrogen, and sulfur cycling among widespread estuary sediment bacteria.</title>
        <authorList>
            <person name="Baker B.J."/>
            <person name="Lazar C.S."/>
            <person name="Teske A.P."/>
            <person name="Dick G.J."/>
        </authorList>
    </citation>
    <scope>NUCLEOTIDE SEQUENCE [LARGE SCALE GENOMIC DNA]</scope>
    <source>
        <strain evidence="3">SM23_42</strain>
    </source>
</reference>
<dbReference type="Pfam" id="PF01910">
    <property type="entry name" value="Thiamine_BP"/>
    <property type="match status" value="1"/>
</dbReference>
<evidence type="ECO:0000313" key="4">
    <source>
        <dbReference type="Proteomes" id="UP000051373"/>
    </source>
</evidence>
<dbReference type="AlphaFoldDB" id="A0A0S8FRL5"/>
<dbReference type="SUPFAM" id="SSF89957">
    <property type="entry name" value="MTH1187/YkoF-like"/>
    <property type="match status" value="1"/>
</dbReference>
<dbReference type="EMBL" id="LJUJ01000013">
    <property type="protein sequence ID" value="KPK63408.1"/>
    <property type="molecule type" value="Genomic_DNA"/>
</dbReference>
<comment type="caution">
    <text evidence="3">The sequence shown here is derived from an EMBL/GenBank/DDBJ whole genome shotgun (WGS) entry which is preliminary data.</text>
</comment>
<dbReference type="PANTHER" id="PTHR33777">
    <property type="entry name" value="UPF0045 PROTEIN ECM15"/>
    <property type="match status" value="1"/>
</dbReference>
<organism evidence="3 4">
    <name type="scientific">candidate division WOR_3 bacterium SM23_42</name>
    <dbReference type="NCBI Taxonomy" id="1703779"/>
    <lineage>
        <taxon>Bacteria</taxon>
        <taxon>Bacteria division WOR-3</taxon>
    </lineage>
</organism>
<feature type="domain" description="Thiamine-binding protein" evidence="2">
    <location>
        <begin position="7"/>
        <end position="95"/>
    </location>
</feature>
<dbReference type="Gene3D" id="3.30.70.930">
    <property type="match status" value="1"/>
</dbReference>
<dbReference type="STRING" id="1703779.AMJ83_06985"/>
<evidence type="ECO:0000256" key="1">
    <source>
        <dbReference type="ARBA" id="ARBA00010272"/>
    </source>
</evidence>
<dbReference type="PANTHER" id="PTHR33777:SF1">
    <property type="entry name" value="UPF0045 PROTEIN ECM15"/>
    <property type="match status" value="1"/>
</dbReference>
<proteinExistence type="inferred from homology"/>
<evidence type="ECO:0000259" key="2">
    <source>
        <dbReference type="Pfam" id="PF01910"/>
    </source>
</evidence>